<dbReference type="EMBL" id="JACCCO010000002">
    <property type="protein sequence ID" value="NYF41595.1"/>
    <property type="molecule type" value="Genomic_DNA"/>
</dbReference>
<comment type="caution">
    <text evidence="2">The sequence shown here is derived from an EMBL/GenBank/DDBJ whole genome shotgun (WGS) entry which is preliminary data.</text>
</comment>
<evidence type="ECO:0000313" key="3">
    <source>
        <dbReference type="Proteomes" id="UP000576393"/>
    </source>
</evidence>
<feature type="domain" description="dTDP-4-dehydro-6-deoxy-alpha-D-glucopyranose 2,3-dehydratase" evidence="1">
    <location>
        <begin position="41"/>
        <end position="242"/>
    </location>
</feature>
<dbReference type="EC" id="4.2.1.159" evidence="2"/>
<keyword evidence="3" id="KW-1185">Reference proteome</keyword>
<evidence type="ECO:0000313" key="2">
    <source>
        <dbReference type="EMBL" id="NYF41595.1"/>
    </source>
</evidence>
<feature type="domain" description="dTDP-4-dehydro-6-deoxy-alpha-D-glucopyranose 2,3-dehydratase" evidence="1">
    <location>
        <begin position="279"/>
        <end position="481"/>
    </location>
</feature>
<dbReference type="AlphaFoldDB" id="A0A852V6H6"/>
<organism evidence="2 3">
    <name type="scientific">Streptosporangium sandarakinum</name>
    <dbReference type="NCBI Taxonomy" id="1260955"/>
    <lineage>
        <taxon>Bacteria</taxon>
        <taxon>Bacillati</taxon>
        <taxon>Actinomycetota</taxon>
        <taxon>Actinomycetes</taxon>
        <taxon>Streptosporangiales</taxon>
        <taxon>Streptosporangiaceae</taxon>
        <taxon>Streptosporangium</taxon>
    </lineage>
</organism>
<dbReference type="GO" id="GO:0016829">
    <property type="term" value="F:lyase activity"/>
    <property type="evidence" value="ECO:0007669"/>
    <property type="project" value="UniProtKB-KW"/>
</dbReference>
<keyword evidence="2" id="KW-0456">Lyase</keyword>
<dbReference type="InterPro" id="IPR005212">
    <property type="entry name" value="EvaA-like"/>
</dbReference>
<accession>A0A852V6H6</accession>
<reference evidence="2 3" key="1">
    <citation type="submission" date="2020-07" db="EMBL/GenBank/DDBJ databases">
        <title>Sequencing the genomes of 1000 actinobacteria strains.</title>
        <authorList>
            <person name="Klenk H.-P."/>
        </authorList>
    </citation>
    <scope>NUCLEOTIDE SEQUENCE [LARGE SCALE GENOMIC DNA]</scope>
    <source>
        <strain evidence="2 3">DSM 45763</strain>
    </source>
</reference>
<name>A0A852V6H6_9ACTN</name>
<dbReference type="Pfam" id="PF03559">
    <property type="entry name" value="Hexose_dehydrat"/>
    <property type="match status" value="2"/>
</dbReference>
<dbReference type="RefSeq" id="WP_218912313.1">
    <property type="nucleotide sequence ID" value="NZ_JACCCO010000002.1"/>
</dbReference>
<sequence>MSNATLTRHPAQPAAVGGPDLARRFARSARVTDSWVTSNDHLDTWLAEQHRANRFSVTPIPFSGLRGWRFRPGTGNLTHDSGRFFSIEGLHVRTDFEGGGDWSQPIINQPEIGILGLLVKEFDGVPHFLMQAKMEPGNVNTIQLSPTVQATRSNYTGVHGGRPIDYLEFFTDRSRAAVLVDVLQSEQGSWFLRKRNRNMVVETTGEVPEHPDFRWLTLGQIHRLLQRDNVINMDARTVLSCIPRLPDGDGDEIGDDPDRYRAALRASLSPSVWALHTDAHILHWLTDLKSRHEMVQRQDGLDTVKGWHRDDHQIAHESGRYFRVIATEVHAGNREVPAWTQPLVQPVERGVSAFLTRPIGGVTHLLVHARAEAGSRDVVELAPTVQLQPGNYAGLPPERVPRYREEALRPDPARLRYDTVQSEEGGRFYHAENRSMIIDVGEGFPLETPPEFCWMTPRQMSALLRHSYYVSIQARSLFAGLLSLA</sequence>
<dbReference type="Gene3D" id="3.90.79.40">
    <property type="entry name" value="EvaA sugar 2,3-dehydratase subunit"/>
    <property type="match status" value="2"/>
</dbReference>
<protein>
    <submittedName>
        <fullName evidence="2">Oxidase EvaA</fullName>
        <ecNumber evidence="2">4.2.1.159</ecNumber>
    </submittedName>
</protein>
<gene>
    <name evidence="2" type="ORF">HDA43_003796</name>
</gene>
<evidence type="ECO:0000259" key="1">
    <source>
        <dbReference type="Pfam" id="PF03559"/>
    </source>
</evidence>
<dbReference type="Proteomes" id="UP000576393">
    <property type="component" value="Unassembled WGS sequence"/>
</dbReference>
<dbReference type="InterPro" id="IPR038153">
    <property type="entry name" value="EvaA-like_sf"/>
</dbReference>
<proteinExistence type="predicted"/>